<name>A0ABR1JHR3_9AGAR</name>
<gene>
    <name evidence="2" type="ORF">VKT23_008523</name>
</gene>
<comment type="caution">
    <text evidence="2">The sequence shown here is derived from an EMBL/GenBank/DDBJ whole genome shotgun (WGS) entry which is preliminary data.</text>
</comment>
<proteinExistence type="predicted"/>
<feature type="region of interest" description="Disordered" evidence="1">
    <location>
        <begin position="1"/>
        <end position="44"/>
    </location>
</feature>
<feature type="compositionally biased region" description="Polar residues" evidence="1">
    <location>
        <begin position="1"/>
        <end position="14"/>
    </location>
</feature>
<organism evidence="2 3">
    <name type="scientific">Marasmiellus scandens</name>
    <dbReference type="NCBI Taxonomy" id="2682957"/>
    <lineage>
        <taxon>Eukaryota</taxon>
        <taxon>Fungi</taxon>
        <taxon>Dikarya</taxon>
        <taxon>Basidiomycota</taxon>
        <taxon>Agaricomycotina</taxon>
        <taxon>Agaricomycetes</taxon>
        <taxon>Agaricomycetidae</taxon>
        <taxon>Agaricales</taxon>
        <taxon>Marasmiineae</taxon>
        <taxon>Omphalotaceae</taxon>
        <taxon>Marasmiellus</taxon>
    </lineage>
</organism>
<evidence type="ECO:0000256" key="1">
    <source>
        <dbReference type="SAM" id="MobiDB-lite"/>
    </source>
</evidence>
<sequence>MGSLPTNNTSGLRYQSSQSSSHPVFVGANTKTSRPRISHPTPYSARMDHATRQKYFSLNHLLYHNNPPSPDEEHLLKQSFQYLLKNLADLDLLLEKCVGLDPGENASLQQRRSHFLCLVPIYKGVLSPLRRFPPEILAAIFIMSIESTLADPGIDNLEEAAESADMFKQSRSRSGPYVLIQICSFWRHVALRTPQLWNNIVILSKLNDLGKMGSVNTVSSPAFFFSRANHPPLPSSSNAMALLDHRIKHSGSLPLDVTFQHTFSSPSPGSYAVRNLLEVLLNRILDHAKRWRSARFRIVDENPTLLICLSRLREACFPHLQKVYLSLKCSGRQRLEFLRHVFVRAPQLSSFVFRPLSAPGDYNILSLELPWTQLTTCDSMAPDTALPSLLRRCPRLRRLVLYSHKDQTPWQNPTVIVHDALECLSLFCKPSLAYIERQTLPLVLGHLQLSGLKEFRIESYGQTISNALSFSLCSFFVNSQPRNLQVLCLNYFHLDEVFLEMLRTVAKTCPGLIRLQVGVSRVHSAFLAKSLFALFTPALNRLDKETSLDFPNLEELSLNISYLTGRSQLYAFLTGELFEMVQSRRDLDKRVPGIKAMRKFGLTIPSGVLGGAEDRNRFIRGDVSFKGANLDLERLTSADFRVEVVVESLPF</sequence>
<dbReference type="EMBL" id="JBANRG010000013">
    <property type="protein sequence ID" value="KAK7461345.1"/>
    <property type="molecule type" value="Genomic_DNA"/>
</dbReference>
<dbReference type="Proteomes" id="UP001498398">
    <property type="component" value="Unassembled WGS sequence"/>
</dbReference>
<dbReference type="Gene3D" id="3.80.10.10">
    <property type="entry name" value="Ribonuclease Inhibitor"/>
    <property type="match status" value="1"/>
</dbReference>
<dbReference type="InterPro" id="IPR032675">
    <property type="entry name" value="LRR_dom_sf"/>
</dbReference>
<evidence type="ECO:0000313" key="2">
    <source>
        <dbReference type="EMBL" id="KAK7461345.1"/>
    </source>
</evidence>
<keyword evidence="3" id="KW-1185">Reference proteome</keyword>
<dbReference type="SUPFAM" id="SSF52047">
    <property type="entry name" value="RNI-like"/>
    <property type="match status" value="1"/>
</dbReference>
<protein>
    <recommendedName>
        <fullName evidence="4">F-box domain-containing protein</fullName>
    </recommendedName>
</protein>
<reference evidence="2 3" key="1">
    <citation type="submission" date="2024-01" db="EMBL/GenBank/DDBJ databases">
        <title>A draft genome for the cacao thread blight pathogen Marasmiellus scandens.</title>
        <authorList>
            <person name="Baruah I.K."/>
            <person name="Leung J."/>
            <person name="Bukari Y."/>
            <person name="Amoako-Attah I."/>
            <person name="Meinhardt L.W."/>
            <person name="Bailey B.A."/>
            <person name="Cohen S.P."/>
        </authorList>
    </citation>
    <scope>NUCLEOTIDE SEQUENCE [LARGE SCALE GENOMIC DNA]</scope>
    <source>
        <strain evidence="2 3">GH-19</strain>
    </source>
</reference>
<accession>A0ABR1JHR3</accession>
<evidence type="ECO:0000313" key="3">
    <source>
        <dbReference type="Proteomes" id="UP001498398"/>
    </source>
</evidence>
<evidence type="ECO:0008006" key="4">
    <source>
        <dbReference type="Google" id="ProtNLM"/>
    </source>
</evidence>